<evidence type="ECO:0000313" key="1">
    <source>
        <dbReference type="EMBL" id="PTQ29688.1"/>
    </source>
</evidence>
<dbReference type="AlphaFoldDB" id="A0A2R6W752"/>
<name>A0A2R6W752_MARPO</name>
<protein>
    <submittedName>
        <fullName evidence="1">Uncharacterized protein</fullName>
    </submittedName>
</protein>
<accession>A0A2R6W752</accession>
<gene>
    <name evidence="1" type="ORF">MARPO_0136s0016</name>
</gene>
<organism evidence="1 2">
    <name type="scientific">Marchantia polymorpha</name>
    <name type="common">Common liverwort</name>
    <name type="synonym">Marchantia aquatica</name>
    <dbReference type="NCBI Taxonomy" id="3197"/>
    <lineage>
        <taxon>Eukaryota</taxon>
        <taxon>Viridiplantae</taxon>
        <taxon>Streptophyta</taxon>
        <taxon>Embryophyta</taxon>
        <taxon>Marchantiophyta</taxon>
        <taxon>Marchantiopsida</taxon>
        <taxon>Marchantiidae</taxon>
        <taxon>Marchantiales</taxon>
        <taxon>Marchantiaceae</taxon>
        <taxon>Marchantia</taxon>
    </lineage>
</organism>
<proteinExistence type="predicted"/>
<sequence>MGLKYLMQGHCDCHTAAIAPLHEFHREPIVSIYKLLVSLELGTMCHAPEPEIKSPQSKIHEHDSLIQIAGQHTPKGATPQPGTVAKPQSVCLPSTVLRRNSAAV</sequence>
<dbReference type="Gramene" id="Mp5g07050.1">
    <property type="protein sequence ID" value="Mp5g07050.1.cds1"/>
    <property type="gene ID" value="Mp5g07050"/>
</dbReference>
<dbReference type="Proteomes" id="UP000244005">
    <property type="component" value="Unassembled WGS sequence"/>
</dbReference>
<dbReference type="EMBL" id="KZ772808">
    <property type="protein sequence ID" value="PTQ29688.1"/>
    <property type="molecule type" value="Genomic_DNA"/>
</dbReference>
<keyword evidence="2" id="KW-1185">Reference proteome</keyword>
<evidence type="ECO:0000313" key="2">
    <source>
        <dbReference type="Proteomes" id="UP000244005"/>
    </source>
</evidence>
<reference evidence="2" key="1">
    <citation type="journal article" date="2017" name="Cell">
        <title>Insights into land plant evolution garnered from the Marchantia polymorpha genome.</title>
        <authorList>
            <person name="Bowman J.L."/>
            <person name="Kohchi T."/>
            <person name="Yamato K.T."/>
            <person name="Jenkins J."/>
            <person name="Shu S."/>
            <person name="Ishizaki K."/>
            <person name="Yamaoka S."/>
            <person name="Nishihama R."/>
            <person name="Nakamura Y."/>
            <person name="Berger F."/>
            <person name="Adam C."/>
            <person name="Aki S.S."/>
            <person name="Althoff F."/>
            <person name="Araki T."/>
            <person name="Arteaga-Vazquez M.A."/>
            <person name="Balasubrmanian S."/>
            <person name="Barry K."/>
            <person name="Bauer D."/>
            <person name="Boehm C.R."/>
            <person name="Briginshaw L."/>
            <person name="Caballero-Perez J."/>
            <person name="Catarino B."/>
            <person name="Chen F."/>
            <person name="Chiyoda S."/>
            <person name="Chovatia M."/>
            <person name="Davies K.M."/>
            <person name="Delmans M."/>
            <person name="Demura T."/>
            <person name="Dierschke T."/>
            <person name="Dolan L."/>
            <person name="Dorantes-Acosta A.E."/>
            <person name="Eklund D.M."/>
            <person name="Florent S.N."/>
            <person name="Flores-Sandoval E."/>
            <person name="Fujiyama A."/>
            <person name="Fukuzawa H."/>
            <person name="Galik B."/>
            <person name="Grimanelli D."/>
            <person name="Grimwood J."/>
            <person name="Grossniklaus U."/>
            <person name="Hamada T."/>
            <person name="Haseloff J."/>
            <person name="Hetherington A.J."/>
            <person name="Higo A."/>
            <person name="Hirakawa Y."/>
            <person name="Hundley H.N."/>
            <person name="Ikeda Y."/>
            <person name="Inoue K."/>
            <person name="Inoue S.I."/>
            <person name="Ishida S."/>
            <person name="Jia Q."/>
            <person name="Kakita M."/>
            <person name="Kanazawa T."/>
            <person name="Kawai Y."/>
            <person name="Kawashima T."/>
            <person name="Kennedy M."/>
            <person name="Kinose K."/>
            <person name="Kinoshita T."/>
            <person name="Kohara Y."/>
            <person name="Koide E."/>
            <person name="Komatsu K."/>
            <person name="Kopischke S."/>
            <person name="Kubo M."/>
            <person name="Kyozuka J."/>
            <person name="Lagercrantz U."/>
            <person name="Lin S.S."/>
            <person name="Lindquist E."/>
            <person name="Lipzen A.M."/>
            <person name="Lu C.W."/>
            <person name="De Luna E."/>
            <person name="Martienssen R.A."/>
            <person name="Minamino N."/>
            <person name="Mizutani M."/>
            <person name="Mizutani M."/>
            <person name="Mochizuki N."/>
            <person name="Monte I."/>
            <person name="Mosher R."/>
            <person name="Nagasaki H."/>
            <person name="Nakagami H."/>
            <person name="Naramoto S."/>
            <person name="Nishitani K."/>
            <person name="Ohtani M."/>
            <person name="Okamoto T."/>
            <person name="Okumura M."/>
            <person name="Phillips J."/>
            <person name="Pollak B."/>
            <person name="Reinders A."/>
            <person name="Rovekamp M."/>
            <person name="Sano R."/>
            <person name="Sawa S."/>
            <person name="Schmid M.W."/>
            <person name="Shirakawa M."/>
            <person name="Solano R."/>
            <person name="Spunde A."/>
            <person name="Suetsugu N."/>
            <person name="Sugano S."/>
            <person name="Sugiyama A."/>
            <person name="Sun R."/>
            <person name="Suzuki Y."/>
            <person name="Takenaka M."/>
            <person name="Takezawa D."/>
            <person name="Tomogane H."/>
            <person name="Tsuzuki M."/>
            <person name="Ueda T."/>
            <person name="Umeda M."/>
            <person name="Ward J.M."/>
            <person name="Watanabe Y."/>
            <person name="Yazaki K."/>
            <person name="Yokoyama R."/>
            <person name="Yoshitake Y."/>
            <person name="Yotsui I."/>
            <person name="Zachgo S."/>
            <person name="Schmutz J."/>
        </authorList>
    </citation>
    <scope>NUCLEOTIDE SEQUENCE [LARGE SCALE GENOMIC DNA]</scope>
    <source>
        <strain evidence="2">Tak-1</strain>
    </source>
</reference>